<dbReference type="Gene3D" id="3.40.50.150">
    <property type="entry name" value="Vaccinia Virus protein VP39"/>
    <property type="match status" value="1"/>
</dbReference>
<dbReference type="RefSeq" id="WP_204915918.1">
    <property type="nucleotide sequence ID" value="NZ_BAAAQP010000003.1"/>
</dbReference>
<organism evidence="2 3">
    <name type="scientific">Microlunatus panaciterrae</name>
    <dbReference type="NCBI Taxonomy" id="400768"/>
    <lineage>
        <taxon>Bacteria</taxon>
        <taxon>Bacillati</taxon>
        <taxon>Actinomycetota</taxon>
        <taxon>Actinomycetes</taxon>
        <taxon>Propionibacteriales</taxon>
        <taxon>Propionibacteriaceae</taxon>
        <taxon>Microlunatus</taxon>
    </lineage>
</organism>
<dbReference type="Pfam" id="PF13578">
    <property type="entry name" value="Methyltransf_24"/>
    <property type="match status" value="1"/>
</dbReference>
<evidence type="ECO:0000256" key="1">
    <source>
        <dbReference type="SAM" id="MobiDB-lite"/>
    </source>
</evidence>
<evidence type="ECO:0000313" key="2">
    <source>
        <dbReference type="EMBL" id="MBM7797194.1"/>
    </source>
</evidence>
<comment type="caution">
    <text evidence="2">The sequence shown here is derived from an EMBL/GenBank/DDBJ whole genome shotgun (WGS) entry which is preliminary data.</text>
</comment>
<evidence type="ECO:0000313" key="3">
    <source>
        <dbReference type="Proteomes" id="UP000704762"/>
    </source>
</evidence>
<dbReference type="InterPro" id="IPR029063">
    <property type="entry name" value="SAM-dependent_MTases_sf"/>
</dbReference>
<protein>
    <recommendedName>
        <fullName evidence="4">Methyltransferase domain-containing protein</fullName>
    </recommendedName>
</protein>
<accession>A0ABS2RGY8</accession>
<proteinExistence type="predicted"/>
<evidence type="ECO:0008006" key="4">
    <source>
        <dbReference type="Google" id="ProtNLM"/>
    </source>
</evidence>
<gene>
    <name evidence="2" type="ORF">JOE57_000115</name>
</gene>
<reference evidence="2 3" key="1">
    <citation type="submission" date="2021-01" db="EMBL/GenBank/DDBJ databases">
        <title>Sequencing the genomes of 1000 actinobacteria strains.</title>
        <authorList>
            <person name="Klenk H.-P."/>
        </authorList>
    </citation>
    <scope>NUCLEOTIDE SEQUENCE [LARGE SCALE GENOMIC DNA]</scope>
    <source>
        <strain evidence="2 3">DSM 18662</strain>
    </source>
</reference>
<dbReference type="SUPFAM" id="SSF53335">
    <property type="entry name" value="S-adenosyl-L-methionine-dependent methyltransferases"/>
    <property type="match status" value="1"/>
</dbReference>
<dbReference type="EMBL" id="JAFBCF010000001">
    <property type="protein sequence ID" value="MBM7797194.1"/>
    <property type="molecule type" value="Genomic_DNA"/>
</dbReference>
<keyword evidence="3" id="KW-1185">Reference proteome</keyword>
<sequence>MRYLDFLATVHRLLRPSTYLEIGIRNGVSLSLSQCRSIGVDPNYQVTAELDGDFALFRTSSDEYFSRPDPLAATRGIPFDLSFIDGLHLFEFALRDFINAERHSSARSVIIFDDVMPRSIDEAARVRHTKGWTGDVYAMVEVLARFRPELTVLPVGTKPTGLLLVLGLDPDNTTLADNYQALVAEYRRPDPQPVPVTLLDRLSILSPQRVLAADFWDILAGTDRSSSADAVRPALAERLGRTLGPAFGARGGHHESDLQAVPPTAR</sequence>
<name>A0ABS2RGY8_9ACTN</name>
<feature type="region of interest" description="Disordered" evidence="1">
    <location>
        <begin position="246"/>
        <end position="266"/>
    </location>
</feature>
<dbReference type="Proteomes" id="UP000704762">
    <property type="component" value="Unassembled WGS sequence"/>
</dbReference>